<evidence type="ECO:0000256" key="3">
    <source>
        <dbReference type="SAM" id="MobiDB-lite"/>
    </source>
</evidence>
<dbReference type="Proteomes" id="UP000663879">
    <property type="component" value="Unassembled WGS sequence"/>
</dbReference>
<dbReference type="FunFam" id="3.30.160.20:FF:000007">
    <property type="entry name" value="Double-stranded RNA-binding protein Staufen homolog 1"/>
    <property type="match status" value="1"/>
</dbReference>
<dbReference type="SMART" id="SM00443">
    <property type="entry name" value="G_patch"/>
    <property type="match status" value="1"/>
</dbReference>
<evidence type="ECO:0000256" key="2">
    <source>
        <dbReference type="PROSITE-ProRule" id="PRU00266"/>
    </source>
</evidence>
<dbReference type="GO" id="GO:0048024">
    <property type="term" value="P:regulation of mRNA splicing, via spliceosome"/>
    <property type="evidence" value="ECO:0007669"/>
    <property type="project" value="TreeGrafter"/>
</dbReference>
<feature type="compositionally biased region" description="Polar residues" evidence="3">
    <location>
        <begin position="29"/>
        <end position="44"/>
    </location>
</feature>
<evidence type="ECO:0008006" key="8">
    <source>
        <dbReference type="Google" id="ProtNLM"/>
    </source>
</evidence>
<evidence type="ECO:0000259" key="4">
    <source>
        <dbReference type="PROSITE" id="PS50137"/>
    </source>
</evidence>
<dbReference type="Gene3D" id="3.30.160.20">
    <property type="match status" value="1"/>
</dbReference>
<dbReference type="CDD" id="cd19870">
    <property type="entry name" value="DSRM_SON-like"/>
    <property type="match status" value="1"/>
</dbReference>
<dbReference type="PROSITE" id="PS50174">
    <property type="entry name" value="G_PATCH"/>
    <property type="match status" value="1"/>
</dbReference>
<evidence type="ECO:0000259" key="5">
    <source>
        <dbReference type="PROSITE" id="PS50174"/>
    </source>
</evidence>
<dbReference type="EMBL" id="CAJNOC010000010">
    <property type="protein sequence ID" value="CAF0705098.1"/>
    <property type="molecule type" value="Genomic_DNA"/>
</dbReference>
<protein>
    <recommendedName>
        <fullName evidence="8">SON</fullName>
    </recommendedName>
</protein>
<feature type="domain" description="DRBM" evidence="4">
    <location>
        <begin position="458"/>
        <end position="528"/>
    </location>
</feature>
<name>A0A813M3F1_9BILA</name>
<dbReference type="InterPro" id="IPR014720">
    <property type="entry name" value="dsRBD_dom"/>
</dbReference>
<sequence>MAVEEPKLNLYRKIILKSSAKSSPEASSNAIENLDLNQISSNIQDEPKLVPLENKTTIRLDEVVKDKNGIVEEKSAEEKSNKNNKKKDFEEILKTSDKKEKTEVNGKHKEKRKKSRSPSRSRKKVKSKSKERKKSRSRSKSRKDKKSKKSSSQKKDSKHKKKSSRKRSKSRDRKKKSSFSIDNIIQDRKMNKIVDIKRLTELAKMDIKEKNDPNYVHIFQVPAIPQPKLTFKRPIEKSIDGFVEFCKNLAKDNSNEDEVNYLNNLQTQIETVKKESVYLSNSESNVFNYDINKKVNDVIAKLFPVSSGTKHRIVTEVNNDQIDDKVYQNTHETVGEDNSLAVDPFFKKVSPEHSKEIVLPNLGKYTGFSDANFLTPEELEGEYKAWTRKDLLKTAAPITDSIGKKLLEKMGWKEGTGLGKNREGPVEPIKLDVKLNRKGLEAEGFVKERTQKQIEGKHPVSCLLELCKAKKWSDPIYETVEESGPSHQRNFLMKVILNNVTYQPSGPSSNKKLAKAMAAYVCLQALGIQCSIPT</sequence>
<evidence type="ECO:0000313" key="7">
    <source>
        <dbReference type="Proteomes" id="UP000663879"/>
    </source>
</evidence>
<dbReference type="GO" id="GO:0051726">
    <property type="term" value="P:regulation of cell cycle"/>
    <property type="evidence" value="ECO:0007669"/>
    <property type="project" value="InterPro"/>
</dbReference>
<dbReference type="SUPFAM" id="SSF54768">
    <property type="entry name" value="dsRNA-binding domain-like"/>
    <property type="match status" value="1"/>
</dbReference>
<keyword evidence="7" id="KW-1185">Reference proteome</keyword>
<evidence type="ECO:0000256" key="1">
    <source>
        <dbReference type="ARBA" id="ARBA00022884"/>
    </source>
</evidence>
<keyword evidence="1 2" id="KW-0694">RNA-binding</keyword>
<dbReference type="SMART" id="SM00358">
    <property type="entry name" value="DSRM"/>
    <property type="match status" value="1"/>
</dbReference>
<dbReference type="InterPro" id="IPR032922">
    <property type="entry name" value="SON"/>
</dbReference>
<comment type="caution">
    <text evidence="6">The sequence shown here is derived from an EMBL/GenBank/DDBJ whole genome shotgun (WGS) entry which is preliminary data.</text>
</comment>
<dbReference type="PANTHER" id="PTHR46528">
    <property type="entry name" value="PROTEIN SON"/>
    <property type="match status" value="1"/>
</dbReference>
<feature type="domain" description="G-patch" evidence="5">
    <location>
        <begin position="399"/>
        <end position="445"/>
    </location>
</feature>
<dbReference type="InterPro" id="IPR000467">
    <property type="entry name" value="G_patch_dom"/>
</dbReference>
<accession>A0A813M3F1</accession>
<proteinExistence type="predicted"/>
<gene>
    <name evidence="6" type="ORF">OXX778_LOCUS215</name>
</gene>
<evidence type="ECO:0000313" key="6">
    <source>
        <dbReference type="EMBL" id="CAF0705098.1"/>
    </source>
</evidence>
<dbReference type="OrthoDB" id="786951at2759"/>
<dbReference type="Pfam" id="PF01585">
    <property type="entry name" value="G-patch"/>
    <property type="match status" value="1"/>
</dbReference>
<feature type="compositionally biased region" description="Basic residues" evidence="3">
    <location>
        <begin position="108"/>
        <end position="177"/>
    </location>
</feature>
<dbReference type="PROSITE" id="PS50137">
    <property type="entry name" value="DS_RBD"/>
    <property type="match status" value="1"/>
</dbReference>
<feature type="region of interest" description="Disordered" evidence="3">
    <location>
        <begin position="65"/>
        <end position="183"/>
    </location>
</feature>
<dbReference type="GO" id="GO:0003723">
    <property type="term" value="F:RNA binding"/>
    <property type="evidence" value="ECO:0007669"/>
    <property type="project" value="UniProtKB-UniRule"/>
</dbReference>
<dbReference type="Pfam" id="PF00035">
    <property type="entry name" value="dsrm"/>
    <property type="match status" value="1"/>
</dbReference>
<feature type="compositionally biased region" description="Low complexity" evidence="3">
    <location>
        <begin position="19"/>
        <end position="28"/>
    </location>
</feature>
<reference evidence="6" key="1">
    <citation type="submission" date="2021-02" db="EMBL/GenBank/DDBJ databases">
        <authorList>
            <person name="Nowell W R."/>
        </authorList>
    </citation>
    <scope>NUCLEOTIDE SEQUENCE</scope>
    <source>
        <strain evidence="6">Ploen Becks lab</strain>
    </source>
</reference>
<feature type="compositionally biased region" description="Basic and acidic residues" evidence="3">
    <location>
        <begin position="65"/>
        <end position="107"/>
    </location>
</feature>
<dbReference type="PANTHER" id="PTHR46528:SF1">
    <property type="entry name" value="PROTEIN SON"/>
    <property type="match status" value="1"/>
</dbReference>
<feature type="region of interest" description="Disordered" evidence="3">
    <location>
        <begin position="19"/>
        <end position="45"/>
    </location>
</feature>
<organism evidence="6 7">
    <name type="scientific">Brachionus calyciflorus</name>
    <dbReference type="NCBI Taxonomy" id="104777"/>
    <lineage>
        <taxon>Eukaryota</taxon>
        <taxon>Metazoa</taxon>
        <taxon>Spiralia</taxon>
        <taxon>Gnathifera</taxon>
        <taxon>Rotifera</taxon>
        <taxon>Eurotatoria</taxon>
        <taxon>Monogononta</taxon>
        <taxon>Pseudotrocha</taxon>
        <taxon>Ploima</taxon>
        <taxon>Brachionidae</taxon>
        <taxon>Brachionus</taxon>
    </lineage>
</organism>
<dbReference type="AlphaFoldDB" id="A0A813M3F1"/>